<keyword evidence="2" id="KW-1133">Transmembrane helix</keyword>
<dbReference type="Gene3D" id="6.10.340.10">
    <property type="match status" value="1"/>
</dbReference>
<dbReference type="GO" id="GO:0016020">
    <property type="term" value="C:membrane"/>
    <property type="evidence" value="ECO:0007669"/>
    <property type="project" value="InterPro"/>
</dbReference>
<evidence type="ECO:0000259" key="4">
    <source>
        <dbReference type="PROSITE" id="PS50885"/>
    </source>
</evidence>
<evidence type="ECO:0000259" key="5">
    <source>
        <dbReference type="PROSITE" id="PS50887"/>
    </source>
</evidence>
<dbReference type="PANTHER" id="PTHR44757:SF2">
    <property type="entry name" value="BIOFILM ARCHITECTURE MAINTENANCE PROTEIN MBAA"/>
    <property type="match status" value="1"/>
</dbReference>
<sequence length="736" mass="81281">MCLSVSSAIDACRAFVRQRQPGLRTRFVMLVACLFLVLSVVMIAVASYLDLRDEENRVIADSQSIGATVSHLAVPHLENHHYLILEQELESIAASGIVTLVHVYDPQRSILIDSDPQTSYFDDIAIDPLLLKAIEVGETQTLTKPEMVSMAFPVRAEAEGEVLGGALVTVPRPNPEGVIFTIWKRNAIIAAVLLLFCLPVVFHFGNNFLRPIKLLTQTAHRVSAGDFDAPFPTERQDEIGVLARAYQNMVGTIRKNMSQIHKLAYVDSVSGLPNREAFRQHFKSLKSVKELRNKKFAVMFIDLDRFKRVNDSYGHDYGDLLLQEIGTRFQEALKSCGLPHGVFVQPDRRPRDTNYDVAVQSCVARLGGDEFGVIMPLVDEREAVLNVADQLTKAVETPFVINGYALSVGVSIGAAIYPDDGSDYTAIMKNADIAMYSAKHAGGNSLRFFDQVDRSGQAEDRLVVEAELRHALRGDELTVYYQPKVNCETSEVVGAEALVRWNHPERGLLAPGAFIDVAEETGLITRLGDRVLKLACAQGRSWLDQNRIIPLSVNVSVRQLQNPQFAADVLKTLHETGFPPHLLELEVTETVAMADPDIVYRITGPLRDAGIRFALDDFGTGYSSLAHLRQLPFDTFKIDQSFIQELGKSEGSRSIVQTILAMAQTMEYDVVAEGVETREQQAILQSIGCGTAQGYLFGVPMDADIFSAWMENCPSRNARRSGSGQTGRKPDAWAAA</sequence>
<gene>
    <name evidence="6" type="ORF">JM93_02080</name>
</gene>
<dbReference type="InterPro" id="IPR000160">
    <property type="entry name" value="GGDEF_dom"/>
</dbReference>
<feature type="transmembrane region" description="Helical" evidence="2">
    <location>
        <begin position="187"/>
        <end position="205"/>
    </location>
</feature>
<evidence type="ECO:0000256" key="2">
    <source>
        <dbReference type="SAM" id="Phobius"/>
    </source>
</evidence>
<dbReference type="CDD" id="cd06225">
    <property type="entry name" value="HAMP"/>
    <property type="match status" value="1"/>
</dbReference>
<dbReference type="Proteomes" id="UP000320593">
    <property type="component" value="Unassembled WGS sequence"/>
</dbReference>
<dbReference type="EMBL" id="VLLF01000004">
    <property type="protein sequence ID" value="TWI87515.1"/>
    <property type="molecule type" value="Genomic_DNA"/>
</dbReference>
<dbReference type="PANTHER" id="PTHR44757">
    <property type="entry name" value="DIGUANYLATE CYCLASE DGCP"/>
    <property type="match status" value="1"/>
</dbReference>
<comment type="caution">
    <text evidence="6">The sequence shown here is derived from an EMBL/GenBank/DDBJ whole genome shotgun (WGS) entry which is preliminary data.</text>
</comment>
<dbReference type="SMART" id="SM00304">
    <property type="entry name" value="HAMP"/>
    <property type="match status" value="1"/>
</dbReference>
<dbReference type="AlphaFoldDB" id="A0A562T1H3"/>
<dbReference type="CDD" id="cd01949">
    <property type="entry name" value="GGDEF"/>
    <property type="match status" value="1"/>
</dbReference>
<dbReference type="InterPro" id="IPR035919">
    <property type="entry name" value="EAL_sf"/>
</dbReference>
<dbReference type="NCBIfam" id="TIGR00254">
    <property type="entry name" value="GGDEF"/>
    <property type="match status" value="2"/>
</dbReference>
<feature type="domain" description="EAL" evidence="3">
    <location>
        <begin position="461"/>
        <end position="714"/>
    </location>
</feature>
<keyword evidence="2" id="KW-0472">Membrane</keyword>
<dbReference type="InterPro" id="IPR052155">
    <property type="entry name" value="Biofilm_reg_signaling"/>
</dbReference>
<dbReference type="Pfam" id="PF00672">
    <property type="entry name" value="HAMP"/>
    <property type="match status" value="1"/>
</dbReference>
<evidence type="ECO:0000313" key="6">
    <source>
        <dbReference type="EMBL" id="TWI87515.1"/>
    </source>
</evidence>
<feature type="region of interest" description="Disordered" evidence="1">
    <location>
        <begin position="716"/>
        <end position="736"/>
    </location>
</feature>
<organism evidence="6 7">
    <name type="scientific">Roseibium hamelinense</name>
    <dbReference type="NCBI Taxonomy" id="150831"/>
    <lineage>
        <taxon>Bacteria</taxon>
        <taxon>Pseudomonadati</taxon>
        <taxon>Pseudomonadota</taxon>
        <taxon>Alphaproteobacteria</taxon>
        <taxon>Hyphomicrobiales</taxon>
        <taxon>Stappiaceae</taxon>
        <taxon>Roseibium</taxon>
    </lineage>
</organism>
<dbReference type="Pfam" id="PF00563">
    <property type="entry name" value="EAL"/>
    <property type="match status" value="1"/>
</dbReference>
<dbReference type="Gene3D" id="3.20.20.450">
    <property type="entry name" value="EAL domain"/>
    <property type="match status" value="1"/>
</dbReference>
<dbReference type="InterPro" id="IPR003660">
    <property type="entry name" value="HAMP_dom"/>
</dbReference>
<protein>
    <submittedName>
        <fullName evidence="6">Diguanylate cyclase/phosphodiesterase</fullName>
    </submittedName>
</protein>
<dbReference type="CDD" id="cd01948">
    <property type="entry name" value="EAL"/>
    <property type="match status" value="1"/>
</dbReference>
<keyword evidence="7" id="KW-1185">Reference proteome</keyword>
<dbReference type="InterPro" id="IPR001633">
    <property type="entry name" value="EAL_dom"/>
</dbReference>
<dbReference type="SMART" id="SM00267">
    <property type="entry name" value="GGDEF"/>
    <property type="match status" value="1"/>
</dbReference>
<dbReference type="SUPFAM" id="SSF55073">
    <property type="entry name" value="Nucleotide cyclase"/>
    <property type="match status" value="1"/>
</dbReference>
<dbReference type="InterPro" id="IPR029787">
    <property type="entry name" value="Nucleotide_cyclase"/>
</dbReference>
<feature type="domain" description="HAMP" evidence="4">
    <location>
        <begin position="206"/>
        <end position="258"/>
    </location>
</feature>
<name>A0A562T1H3_9HYPH</name>
<feature type="transmembrane region" description="Helical" evidence="2">
    <location>
        <begin position="27"/>
        <end position="49"/>
    </location>
</feature>
<dbReference type="SUPFAM" id="SSF158472">
    <property type="entry name" value="HAMP domain-like"/>
    <property type="match status" value="1"/>
</dbReference>
<accession>A0A562T1H3</accession>
<proteinExistence type="predicted"/>
<evidence type="ECO:0000259" key="3">
    <source>
        <dbReference type="PROSITE" id="PS50883"/>
    </source>
</evidence>
<dbReference type="InterPro" id="IPR043128">
    <property type="entry name" value="Rev_trsase/Diguanyl_cyclase"/>
</dbReference>
<dbReference type="SMART" id="SM00052">
    <property type="entry name" value="EAL"/>
    <property type="match status" value="1"/>
</dbReference>
<dbReference type="PROSITE" id="PS50887">
    <property type="entry name" value="GGDEF"/>
    <property type="match status" value="1"/>
</dbReference>
<dbReference type="PROSITE" id="PS50883">
    <property type="entry name" value="EAL"/>
    <property type="match status" value="1"/>
</dbReference>
<evidence type="ECO:0000313" key="7">
    <source>
        <dbReference type="Proteomes" id="UP000320593"/>
    </source>
</evidence>
<dbReference type="PROSITE" id="PS50885">
    <property type="entry name" value="HAMP"/>
    <property type="match status" value="1"/>
</dbReference>
<dbReference type="Gene3D" id="3.30.70.270">
    <property type="match status" value="1"/>
</dbReference>
<keyword evidence="2" id="KW-0812">Transmembrane</keyword>
<dbReference type="SUPFAM" id="SSF141868">
    <property type="entry name" value="EAL domain-like"/>
    <property type="match status" value="1"/>
</dbReference>
<dbReference type="Pfam" id="PF00990">
    <property type="entry name" value="GGDEF"/>
    <property type="match status" value="2"/>
</dbReference>
<dbReference type="GO" id="GO:0007165">
    <property type="term" value="P:signal transduction"/>
    <property type="evidence" value="ECO:0007669"/>
    <property type="project" value="InterPro"/>
</dbReference>
<feature type="domain" description="GGDEF" evidence="5">
    <location>
        <begin position="294"/>
        <end position="451"/>
    </location>
</feature>
<evidence type="ECO:0000256" key="1">
    <source>
        <dbReference type="SAM" id="MobiDB-lite"/>
    </source>
</evidence>
<reference evidence="6 7" key="1">
    <citation type="submission" date="2019-07" db="EMBL/GenBank/DDBJ databases">
        <title>Genomic Encyclopedia of Archaeal and Bacterial Type Strains, Phase II (KMG-II): from individual species to whole genera.</title>
        <authorList>
            <person name="Goeker M."/>
        </authorList>
    </citation>
    <scope>NUCLEOTIDE SEQUENCE [LARGE SCALE GENOMIC DNA]</scope>
    <source>
        <strain evidence="6 7">ATCC BAA-252</strain>
    </source>
</reference>